<reference evidence="6" key="1">
    <citation type="submission" date="2018-05" db="EMBL/GenBank/DDBJ databases">
        <authorList>
            <person name="Lanie J.A."/>
            <person name="Ng W.-L."/>
            <person name="Kazmierczak K.M."/>
            <person name="Andrzejewski T.M."/>
            <person name="Davidsen T.M."/>
            <person name="Wayne K.J."/>
            <person name="Tettelin H."/>
            <person name="Glass J.I."/>
            <person name="Rusch D."/>
            <person name="Podicherti R."/>
            <person name="Tsui H.-C.T."/>
            <person name="Winkler M.E."/>
        </authorList>
    </citation>
    <scope>NUCLEOTIDE SEQUENCE</scope>
</reference>
<dbReference type="PROSITE" id="PS00895">
    <property type="entry name" value="3_HYDROXYISOBUT_DH"/>
    <property type="match status" value="1"/>
</dbReference>
<evidence type="ECO:0000313" key="6">
    <source>
        <dbReference type="EMBL" id="SUZ65937.1"/>
    </source>
</evidence>
<dbReference type="GO" id="GO:0050661">
    <property type="term" value="F:NADP binding"/>
    <property type="evidence" value="ECO:0007669"/>
    <property type="project" value="InterPro"/>
</dbReference>
<dbReference type="SUPFAM" id="SSF48179">
    <property type="entry name" value="6-phosphogluconate dehydrogenase C-terminal domain-like"/>
    <property type="match status" value="1"/>
</dbReference>
<feature type="domain" description="6-phosphogluconate dehydrogenase NADP-binding" evidence="4">
    <location>
        <begin position="6"/>
        <end position="166"/>
    </location>
</feature>
<dbReference type="Gene3D" id="3.40.50.720">
    <property type="entry name" value="NAD(P)-binding Rossmann-like Domain"/>
    <property type="match status" value="1"/>
</dbReference>
<keyword evidence="3" id="KW-0520">NAD</keyword>
<protein>
    <recommendedName>
        <fullName evidence="7">6-phosphogluconate dehydrogenase NADP-binding domain-containing protein</fullName>
    </recommendedName>
</protein>
<dbReference type="SUPFAM" id="SSF51735">
    <property type="entry name" value="NAD(P)-binding Rossmann-fold domains"/>
    <property type="match status" value="1"/>
</dbReference>
<dbReference type="InterPro" id="IPR013328">
    <property type="entry name" value="6PGD_dom2"/>
</dbReference>
<comment type="similarity">
    <text evidence="1">Belongs to the HIBADH-related family.</text>
</comment>
<dbReference type="InterPro" id="IPR015815">
    <property type="entry name" value="HIBADH-related"/>
</dbReference>
<proteinExistence type="inferred from homology"/>
<dbReference type="GO" id="GO:0016491">
    <property type="term" value="F:oxidoreductase activity"/>
    <property type="evidence" value="ECO:0007669"/>
    <property type="project" value="UniProtKB-KW"/>
</dbReference>
<dbReference type="PANTHER" id="PTHR43060">
    <property type="entry name" value="3-HYDROXYISOBUTYRATE DEHYDROGENASE-LIKE 1, MITOCHONDRIAL-RELATED"/>
    <property type="match status" value="1"/>
</dbReference>
<dbReference type="InterPro" id="IPR036291">
    <property type="entry name" value="NAD(P)-bd_dom_sf"/>
</dbReference>
<evidence type="ECO:0000259" key="4">
    <source>
        <dbReference type="Pfam" id="PF03446"/>
    </source>
</evidence>
<evidence type="ECO:0000256" key="2">
    <source>
        <dbReference type="ARBA" id="ARBA00023002"/>
    </source>
</evidence>
<dbReference type="PIRSF" id="PIRSF000103">
    <property type="entry name" value="HIBADH"/>
    <property type="match status" value="1"/>
</dbReference>
<evidence type="ECO:0000256" key="1">
    <source>
        <dbReference type="ARBA" id="ARBA00009080"/>
    </source>
</evidence>
<sequence length="293" mass="31381">VNAQKQVAFIGLGVMGHPMARHLTNAGHDVTVYNRTPSKSEQWVAENGGTRQLTPRDAAVEAEIVFVCVGNDDDVRSVVLGDEGVLAAMTPGTLIVDHTTASAKLAIELEGTCANRSVGFLDAPISGGQAGAENGTLTVMCGGEEQWFELSKPVIESYSQTCNLIGPPGSGQLTKMVNQICIAGLLQGLSEALEFGRRSDLDLELVLRTISSGAAGSWQMENRGETMMRNEFDFGFAVDWMRKDLNIVLQEADRIGAPLQITQLVDAFYAEIQTSGGGRLDTSSLITRLRPVP</sequence>
<organism evidence="6">
    <name type="scientific">marine metagenome</name>
    <dbReference type="NCBI Taxonomy" id="408172"/>
    <lineage>
        <taxon>unclassified sequences</taxon>
        <taxon>metagenomes</taxon>
        <taxon>ecological metagenomes</taxon>
    </lineage>
</organism>
<accession>A0A381PIC5</accession>
<evidence type="ECO:0000259" key="5">
    <source>
        <dbReference type="Pfam" id="PF14833"/>
    </source>
</evidence>
<keyword evidence="2" id="KW-0560">Oxidoreductase</keyword>
<evidence type="ECO:0008006" key="7">
    <source>
        <dbReference type="Google" id="ProtNLM"/>
    </source>
</evidence>
<dbReference type="Gene3D" id="1.10.1040.10">
    <property type="entry name" value="N-(1-d-carboxylethyl)-l-norvaline Dehydrogenase, domain 2"/>
    <property type="match status" value="1"/>
</dbReference>
<feature type="domain" description="3-hydroxyisobutyrate dehydrogenase-like NAD-binding" evidence="5">
    <location>
        <begin position="169"/>
        <end position="287"/>
    </location>
</feature>
<dbReference type="AlphaFoldDB" id="A0A381PIC5"/>
<dbReference type="InterPro" id="IPR002204">
    <property type="entry name" value="3-OH-isobutyrate_DH-rel_CS"/>
</dbReference>
<dbReference type="EMBL" id="UINC01000972">
    <property type="protein sequence ID" value="SUZ65937.1"/>
    <property type="molecule type" value="Genomic_DNA"/>
</dbReference>
<feature type="non-terminal residue" evidence="6">
    <location>
        <position position="1"/>
    </location>
</feature>
<gene>
    <name evidence="6" type="ORF">METZ01_LOCUS18791</name>
</gene>
<dbReference type="InterPro" id="IPR008927">
    <property type="entry name" value="6-PGluconate_DH-like_C_sf"/>
</dbReference>
<dbReference type="Pfam" id="PF14833">
    <property type="entry name" value="NAD_binding_11"/>
    <property type="match status" value="1"/>
</dbReference>
<evidence type="ECO:0000256" key="3">
    <source>
        <dbReference type="ARBA" id="ARBA00023027"/>
    </source>
</evidence>
<dbReference type="Pfam" id="PF03446">
    <property type="entry name" value="NAD_binding_2"/>
    <property type="match status" value="1"/>
</dbReference>
<dbReference type="PANTHER" id="PTHR43060:SF15">
    <property type="entry name" value="3-HYDROXYISOBUTYRATE DEHYDROGENASE-LIKE 1, MITOCHONDRIAL-RELATED"/>
    <property type="match status" value="1"/>
</dbReference>
<dbReference type="InterPro" id="IPR006115">
    <property type="entry name" value="6PGDH_NADP-bd"/>
</dbReference>
<name>A0A381PIC5_9ZZZZ</name>
<dbReference type="InterPro" id="IPR029154">
    <property type="entry name" value="HIBADH-like_NADP-bd"/>
</dbReference>
<dbReference type="GO" id="GO:0051287">
    <property type="term" value="F:NAD binding"/>
    <property type="evidence" value="ECO:0007669"/>
    <property type="project" value="InterPro"/>
</dbReference>